<dbReference type="Proteomes" id="UP000033072">
    <property type="component" value="Chromosome"/>
</dbReference>
<dbReference type="AlphaFoldDB" id="A0A0E3S909"/>
<dbReference type="EMBL" id="CP009515">
    <property type="protein sequence ID" value="AKB76037.1"/>
    <property type="molecule type" value="Genomic_DNA"/>
</dbReference>
<dbReference type="Pfam" id="PF13519">
    <property type="entry name" value="VWA_2"/>
    <property type="match status" value="1"/>
</dbReference>
<dbReference type="RefSeq" id="WP_048128016.1">
    <property type="nucleotide sequence ID" value="NZ_CP009515.1"/>
</dbReference>
<dbReference type="KEGG" id="mls:MSLAZ_2776"/>
<evidence type="ECO:0000313" key="3">
    <source>
        <dbReference type="Proteomes" id="UP000033072"/>
    </source>
</evidence>
<dbReference type="PANTHER" id="PTHR36846">
    <property type="entry name" value="PROTEIN VIAA"/>
    <property type="match status" value="1"/>
</dbReference>
<evidence type="ECO:0000313" key="2">
    <source>
        <dbReference type="EMBL" id="AKB76037.1"/>
    </source>
</evidence>
<dbReference type="GeneID" id="24807636"/>
<dbReference type="STRING" id="1434111.MSLAZ_2776"/>
<organism evidence="2 3">
    <name type="scientific">Methanosarcina lacustris Z-7289</name>
    <dbReference type="NCBI Taxonomy" id="1434111"/>
    <lineage>
        <taxon>Archaea</taxon>
        <taxon>Methanobacteriati</taxon>
        <taxon>Methanobacteriota</taxon>
        <taxon>Stenosarchaea group</taxon>
        <taxon>Methanomicrobia</taxon>
        <taxon>Methanosarcinales</taxon>
        <taxon>Methanosarcinaceae</taxon>
        <taxon>Methanosarcina</taxon>
    </lineage>
</organism>
<dbReference type="InterPro" id="IPR036465">
    <property type="entry name" value="vWFA_dom_sf"/>
</dbReference>
<accession>A0A0E3S909</accession>
<sequence length="491" mass="56376">MKYPTHEIAKTEELVNTFLSKDFPDLNSGELENELSEKVSNWEESTLSYLENTNPFEKHRSKLVAAKWDFRAHGGSEMSIISDLEEYKSLQPSANVMFWEEKTLAVKKKVEENKKESVIESLDAIRRNEQEEWRKEYEKQLLEWQLKEIQNRREQLLKELKEWLDPLQQMKEVFDELGIEPGLLWDSSVGKLSKQDISFLKQWAEYLKNNESVRNLCELMGRLNKEQQSHHTEIINSTVQYSVIKPDLYSNEEIIGIKLGRDLENVIPQELALLSDSDIALLFDLKYVENRLMCFSKQGDKIEIVEENIQKTVSIVDDEKMGPIIICVDTSTSMSGAPENIAKALTLSLSSRAVSQKRKCYLINFSTSIKTLDLTPPKGIHDLIDFLRMSFHGGTNVAPALHEGVRMMLEADYKKADLLVISDFVLYGLSPGIISQCKKQKQEDNRFFALSIGSFGIQCVDEGVFDQNWTYNPLSGGISEINNVVEWVTRK</sequence>
<proteinExistence type="predicted"/>
<protein>
    <recommendedName>
        <fullName evidence="1">VWFA domain-containing protein</fullName>
    </recommendedName>
</protein>
<gene>
    <name evidence="2" type="ORF">MSLAZ_2776</name>
</gene>
<dbReference type="PATRIC" id="fig|1434111.4.peg.3680"/>
<dbReference type="OrthoDB" id="135694at2157"/>
<keyword evidence="3" id="KW-1185">Reference proteome</keyword>
<dbReference type="HOGENOM" id="CLU_022130_1_0_2"/>
<feature type="domain" description="VWFA" evidence="1">
    <location>
        <begin position="324"/>
        <end position="424"/>
    </location>
</feature>
<name>A0A0E3S909_9EURY</name>
<dbReference type="Gene3D" id="3.40.50.410">
    <property type="entry name" value="von Willebrand factor, type A domain"/>
    <property type="match status" value="1"/>
</dbReference>
<dbReference type="SUPFAM" id="SSF53300">
    <property type="entry name" value="vWA-like"/>
    <property type="match status" value="1"/>
</dbReference>
<dbReference type="InterPro" id="IPR002035">
    <property type="entry name" value="VWF_A"/>
</dbReference>
<reference evidence="2 3" key="1">
    <citation type="submission" date="2014-07" db="EMBL/GenBank/DDBJ databases">
        <title>Methanogenic archaea and the global carbon cycle.</title>
        <authorList>
            <person name="Henriksen J.R."/>
            <person name="Luke J."/>
            <person name="Reinhart S."/>
            <person name="Benedict M.N."/>
            <person name="Youngblut N.D."/>
            <person name="Metcalf M.E."/>
            <person name="Whitaker R.J."/>
            <person name="Metcalf W.W."/>
        </authorList>
    </citation>
    <scope>NUCLEOTIDE SEQUENCE [LARGE SCALE GENOMIC DNA]</scope>
    <source>
        <strain evidence="2 3">Z-7289</strain>
    </source>
</reference>
<dbReference type="GO" id="GO:0005829">
    <property type="term" value="C:cytosol"/>
    <property type="evidence" value="ECO:0007669"/>
    <property type="project" value="TreeGrafter"/>
</dbReference>
<dbReference type="PANTHER" id="PTHR36846:SF1">
    <property type="entry name" value="PROTEIN VIAA"/>
    <property type="match status" value="1"/>
</dbReference>
<evidence type="ECO:0000259" key="1">
    <source>
        <dbReference type="Pfam" id="PF13519"/>
    </source>
</evidence>